<dbReference type="Proteomes" id="UP000014680">
    <property type="component" value="Unassembled WGS sequence"/>
</dbReference>
<dbReference type="OMA" id="HAPNQDE"/>
<protein>
    <submittedName>
        <fullName evidence="1">Uncharacterized protein</fullName>
    </submittedName>
</protein>
<reference evidence="1 2" key="1">
    <citation type="submission" date="2012-10" db="EMBL/GenBank/DDBJ databases">
        <authorList>
            <person name="Zafar N."/>
            <person name="Inman J."/>
            <person name="Hall N."/>
            <person name="Lorenzi H."/>
            <person name="Caler E."/>
        </authorList>
    </citation>
    <scope>NUCLEOTIDE SEQUENCE [LARGE SCALE GENOMIC DNA]</scope>
    <source>
        <strain evidence="1 2">IP1</strain>
    </source>
</reference>
<dbReference type="EMBL" id="KB206590">
    <property type="protein sequence ID" value="ELP89673.1"/>
    <property type="molecule type" value="Genomic_DNA"/>
</dbReference>
<evidence type="ECO:0000313" key="2">
    <source>
        <dbReference type="Proteomes" id="UP000014680"/>
    </source>
</evidence>
<dbReference type="PANTHER" id="PTHR48123">
    <property type="entry name" value="ARL2_BIND_BART DOMAIN-CONTAINING PROTEIN"/>
    <property type="match status" value="1"/>
</dbReference>
<gene>
    <name evidence="1" type="ORF">EIN_488560</name>
</gene>
<accession>L7FMS7</accession>
<dbReference type="InterPro" id="IPR027417">
    <property type="entry name" value="P-loop_NTPase"/>
</dbReference>
<dbReference type="VEuPathDB" id="AmoebaDB:EIN_488560"/>
<dbReference type="PANTHER" id="PTHR48123:SF1">
    <property type="entry name" value="AAA+ ATPASE DOMAIN-CONTAINING PROTEIN"/>
    <property type="match status" value="1"/>
</dbReference>
<keyword evidence="2" id="KW-1185">Reference proteome</keyword>
<name>L7FMS7_ENTIV</name>
<dbReference type="GeneID" id="14888655"/>
<dbReference type="Gene3D" id="3.40.50.300">
    <property type="entry name" value="P-loop containing nucleotide triphosphate hydrolases"/>
    <property type="match status" value="1"/>
</dbReference>
<proteinExistence type="predicted"/>
<dbReference type="KEGG" id="eiv:EIN_488560"/>
<organism evidence="1 2">
    <name type="scientific">Entamoeba invadens IP1</name>
    <dbReference type="NCBI Taxonomy" id="370355"/>
    <lineage>
        <taxon>Eukaryota</taxon>
        <taxon>Amoebozoa</taxon>
        <taxon>Evosea</taxon>
        <taxon>Archamoebae</taxon>
        <taxon>Mastigamoebida</taxon>
        <taxon>Entamoebidae</taxon>
        <taxon>Entamoeba</taxon>
    </lineage>
</organism>
<dbReference type="AlphaFoldDB" id="L7FMS7"/>
<dbReference type="RefSeq" id="XP_004256444.1">
    <property type="nucleotide sequence ID" value="XM_004256396.1"/>
</dbReference>
<dbReference type="OrthoDB" id="10264864at2759"/>
<sequence>MSLNNYANYMIQKHAPNQDETTMNIIHPEVFVKHRSINLLIGKPGCSKTTSICKELIKIDKVSNSFHLIIWVNNTGSDQTLLHYEGLLNIPIIKFTYDQFEKAYPKYLEIKETYNKMIRNEIPKDESILECLYLDKFSDKPLETIIVLDDAVNCLKNESSILSKSLYKTRHTNCLFFIAIQIWRGIPAQIKSILSSVWIFNSFSPQILHHIYNQITTDISFEEFQSVYNKLEKYEKIIFDSITNEIIVD</sequence>
<evidence type="ECO:0000313" key="1">
    <source>
        <dbReference type="EMBL" id="ELP89673.1"/>
    </source>
</evidence>